<dbReference type="Gene3D" id="3.20.20.70">
    <property type="entry name" value="Aldolase class I"/>
    <property type="match status" value="1"/>
</dbReference>
<dbReference type="HOGENOM" id="CLU_062599_0_0_2"/>
<dbReference type="InterPro" id="IPR006218">
    <property type="entry name" value="DAHP1/KDSA"/>
</dbReference>
<dbReference type="SUPFAM" id="SSF51569">
    <property type="entry name" value="Aldolase"/>
    <property type="match status" value="1"/>
</dbReference>
<sequence>MIIVLRRGEAASEVEGLLSDEGLEYKRLVLYDRDVIVAWGPSEDKAAEKLRGHPAVELVSNVGSKLQLSSREWLGGDSVARIGNVEVGRDFIVIAGPCGIESREQVEEAVSAVWSAGAHVVRGGAWKPRTSPYSFQGIGLEAAKWLAEAAHSKGLPAITEVMDPRDARQVFNIVDGVWVGARSMQVTPLLRELGRLCRETGKAVLIKRGFGNTLEEWLLASEYVMLEGCSNVALIERGSRCWASVSRFSLDVAIIPVARGKTHLPIIVDPSHPAGKRELVEPLALAATAAGAQGLMIEVHPWPEKALSDKQQQLTPGEFKRLMEKLKLLLEALGRRMAPQPKA</sequence>
<dbReference type="PANTHER" id="PTHR43018">
    <property type="entry name" value="PHOSPHO-2-DEHYDRO-3-DEOXYHEPTONATE ALDOLASE"/>
    <property type="match status" value="1"/>
</dbReference>
<dbReference type="EMBL" id="CP002838">
    <property type="protein sequence ID" value="AEM38698.1"/>
    <property type="molecule type" value="Genomic_DNA"/>
</dbReference>
<accession>G0EDS9</accession>
<dbReference type="FunCoup" id="G0EDS9">
    <property type="interactions" value="86"/>
</dbReference>
<evidence type="ECO:0000256" key="1">
    <source>
        <dbReference type="ARBA" id="ARBA00022679"/>
    </source>
</evidence>
<dbReference type="GO" id="GO:0016740">
    <property type="term" value="F:transferase activity"/>
    <property type="evidence" value="ECO:0007669"/>
    <property type="project" value="UniProtKB-KW"/>
</dbReference>
<feature type="domain" description="DAHP synthetase I/KDSA" evidence="2">
    <location>
        <begin position="88"/>
        <end position="327"/>
    </location>
</feature>
<reference evidence="3 4" key="1">
    <citation type="journal article" date="2011" name="Stand. Genomic Sci.">
        <title>Complete genome sequence of the hyperthermophilic chemolithoautotroph Pyrolobus fumarii type strain (1A).</title>
        <authorList>
            <person name="Anderson I."/>
            <person name="Goker M."/>
            <person name="Nolan M."/>
            <person name="Lucas S."/>
            <person name="Hammon N."/>
            <person name="Deshpande S."/>
            <person name="Cheng J.F."/>
            <person name="Tapia R."/>
            <person name="Han C."/>
            <person name="Goodwin L."/>
            <person name="Pitluck S."/>
            <person name="Huntemann M."/>
            <person name="Liolios K."/>
            <person name="Ivanova N."/>
            <person name="Pagani I."/>
            <person name="Mavromatis K."/>
            <person name="Ovchinikova G."/>
            <person name="Pati A."/>
            <person name="Chen A."/>
            <person name="Palaniappan K."/>
            <person name="Land M."/>
            <person name="Hauser L."/>
            <person name="Brambilla E.M."/>
            <person name="Huber H."/>
            <person name="Yasawong M."/>
            <person name="Rohde M."/>
            <person name="Spring S."/>
            <person name="Abt B."/>
            <person name="Sikorski J."/>
            <person name="Wirth R."/>
            <person name="Detter J.C."/>
            <person name="Woyke T."/>
            <person name="Bristow J."/>
            <person name="Eisen J.A."/>
            <person name="Markowitz V."/>
            <person name="Hugenholtz P."/>
            <person name="Kyrpides N.C."/>
            <person name="Klenk H.P."/>
            <person name="Lapidus A."/>
        </authorList>
    </citation>
    <scope>NUCLEOTIDE SEQUENCE [LARGE SCALE GENOMIC DNA]</scope>
    <source>
        <strain evidence="4">DSM 11204 / 1A</strain>
    </source>
</reference>
<organism evidence="3 4">
    <name type="scientific">Pyrolobus fumarii (strain DSM 11204 / 1A)</name>
    <dbReference type="NCBI Taxonomy" id="694429"/>
    <lineage>
        <taxon>Archaea</taxon>
        <taxon>Thermoproteota</taxon>
        <taxon>Thermoprotei</taxon>
        <taxon>Desulfurococcales</taxon>
        <taxon>Pyrodictiaceae</taxon>
        <taxon>Pyrolobus</taxon>
    </lineage>
</organism>
<gene>
    <name evidence="3" type="ordered locus">Pyrfu_0829</name>
</gene>
<dbReference type="NCBIfam" id="NF006421">
    <property type="entry name" value="PRK08673.1"/>
    <property type="match status" value="1"/>
</dbReference>
<evidence type="ECO:0000259" key="2">
    <source>
        <dbReference type="Pfam" id="PF00793"/>
    </source>
</evidence>
<keyword evidence="1" id="KW-0808">Transferase</keyword>
<dbReference type="InterPro" id="IPR013785">
    <property type="entry name" value="Aldolase_TIM"/>
</dbReference>
<dbReference type="PANTHER" id="PTHR43018:SF2">
    <property type="entry name" value="PHOSPHO-2-DEHYDRO-3-DEOXYHEPTONATE ALDOLASE"/>
    <property type="match status" value="1"/>
</dbReference>
<keyword evidence="4" id="KW-1185">Reference proteome</keyword>
<name>G0EDS9_PYRF1</name>
<dbReference type="GO" id="GO:0009073">
    <property type="term" value="P:aromatic amino acid family biosynthetic process"/>
    <property type="evidence" value="ECO:0007669"/>
    <property type="project" value="InterPro"/>
</dbReference>
<dbReference type="Pfam" id="PF00793">
    <property type="entry name" value="DAHP_synth_1"/>
    <property type="match status" value="1"/>
</dbReference>
<dbReference type="GO" id="GO:0016832">
    <property type="term" value="F:aldehyde-lyase activity"/>
    <property type="evidence" value="ECO:0007669"/>
    <property type="project" value="InterPro"/>
</dbReference>
<proteinExistence type="predicted"/>
<dbReference type="STRING" id="694429.Pyrfu_0829"/>
<dbReference type="NCBIfam" id="TIGR01361">
    <property type="entry name" value="DAHP_synth_Bsub"/>
    <property type="match status" value="1"/>
</dbReference>
<evidence type="ECO:0000313" key="4">
    <source>
        <dbReference type="Proteomes" id="UP000001037"/>
    </source>
</evidence>
<evidence type="ECO:0000313" key="3">
    <source>
        <dbReference type="EMBL" id="AEM38698.1"/>
    </source>
</evidence>
<dbReference type="InParanoid" id="G0EDS9"/>
<dbReference type="AlphaFoldDB" id="G0EDS9"/>
<dbReference type="KEGG" id="pfm:Pyrfu_0829"/>
<dbReference type="InterPro" id="IPR052899">
    <property type="entry name" value="Class-I_DAHP_synthase"/>
</dbReference>
<dbReference type="InterPro" id="IPR006268">
    <property type="entry name" value="DAHP_syn_2"/>
</dbReference>
<dbReference type="eggNOG" id="arCOG01049">
    <property type="taxonomic scope" value="Archaea"/>
</dbReference>
<dbReference type="PROSITE" id="PS50890">
    <property type="entry name" value="PUA"/>
    <property type="match status" value="1"/>
</dbReference>
<dbReference type="Proteomes" id="UP000001037">
    <property type="component" value="Chromosome"/>
</dbReference>
<protein>
    <submittedName>
        <fullName evidence="3">Phospho-2-dehydro-3-deoxyheptonate aldolase</fullName>
    </submittedName>
</protein>